<feature type="non-terminal residue" evidence="11">
    <location>
        <position position="1"/>
    </location>
</feature>
<evidence type="ECO:0000256" key="9">
    <source>
        <dbReference type="SAM" id="MobiDB-lite"/>
    </source>
</evidence>
<evidence type="ECO:0000256" key="5">
    <source>
        <dbReference type="ARBA" id="ARBA00022723"/>
    </source>
</evidence>
<dbReference type="InterPro" id="IPR013785">
    <property type="entry name" value="Aldolase_TIM"/>
</dbReference>
<gene>
    <name evidence="11" type="ORF">KIPB_006009</name>
</gene>
<evidence type="ECO:0000256" key="7">
    <source>
        <dbReference type="ARBA" id="ARBA00023004"/>
    </source>
</evidence>
<dbReference type="GO" id="GO:0051539">
    <property type="term" value="F:4 iron, 4 sulfur cluster binding"/>
    <property type="evidence" value="ECO:0007669"/>
    <property type="project" value="UniProtKB-KW"/>
</dbReference>
<comment type="cofactor">
    <cofactor evidence="1">
        <name>[4Fe-4S] cluster</name>
        <dbReference type="ChEBI" id="CHEBI:49883"/>
    </cofactor>
</comment>
<evidence type="ECO:0000256" key="2">
    <source>
        <dbReference type="ARBA" id="ARBA00009777"/>
    </source>
</evidence>
<dbReference type="GO" id="GO:0016491">
    <property type="term" value="F:oxidoreductase activity"/>
    <property type="evidence" value="ECO:0007669"/>
    <property type="project" value="UniProtKB-KW"/>
</dbReference>
<keyword evidence="12" id="KW-1185">Reference proteome</keyword>
<name>A0A9K3GIR9_9EUKA</name>
<evidence type="ECO:0000256" key="4">
    <source>
        <dbReference type="ARBA" id="ARBA00022691"/>
    </source>
</evidence>
<keyword evidence="8" id="KW-0411">Iron-sulfur</keyword>
<sequence>MSTQPYEPPAETLSRTSPLPRSQVKSGTDYTQCMMDVLGEFAAHVVAAYWNTTGTSPFLEKPGGTLHKIHSAEEALASPSLAMFSCLCQEGVDGEEMKVKVGARGFVHSEESMTMLDGPGMRYLIFLQGCNLKCMFCSNPDTWKCNVGPSMTVDSLMSKISRKKAWLKPRGGGVSISGGDPSVQPEFVANIFQRTHDLGLTTCLCSSGIGPKRAERVILPHTDLAIVCIKHFDREMYK</sequence>
<dbReference type="InterPro" id="IPR007197">
    <property type="entry name" value="rSAM"/>
</dbReference>
<evidence type="ECO:0000256" key="3">
    <source>
        <dbReference type="ARBA" id="ARBA00022485"/>
    </source>
</evidence>
<dbReference type="InterPro" id="IPR001989">
    <property type="entry name" value="Radical_activat_CS"/>
</dbReference>
<dbReference type="GO" id="GO:0046872">
    <property type="term" value="F:metal ion binding"/>
    <property type="evidence" value="ECO:0007669"/>
    <property type="project" value="UniProtKB-KW"/>
</dbReference>
<evidence type="ECO:0000256" key="6">
    <source>
        <dbReference type="ARBA" id="ARBA00023002"/>
    </source>
</evidence>
<keyword evidence="6" id="KW-0560">Oxidoreductase</keyword>
<keyword evidence="7" id="KW-0408">Iron</keyword>
<dbReference type="EMBL" id="BDIP01001489">
    <property type="protein sequence ID" value="GIQ84508.1"/>
    <property type="molecule type" value="Genomic_DNA"/>
</dbReference>
<dbReference type="PROSITE" id="PS51918">
    <property type="entry name" value="RADICAL_SAM"/>
    <property type="match status" value="1"/>
</dbReference>
<accession>A0A9K3GIR9</accession>
<dbReference type="PANTHER" id="PTHR30352:SF5">
    <property type="entry name" value="PYRUVATE FORMATE-LYASE 1-ACTIVATING ENZYME"/>
    <property type="match status" value="1"/>
</dbReference>
<protein>
    <recommendedName>
        <fullName evidence="10">Radical SAM core domain-containing protein</fullName>
    </recommendedName>
</protein>
<organism evidence="11 12">
    <name type="scientific">Kipferlia bialata</name>
    <dbReference type="NCBI Taxonomy" id="797122"/>
    <lineage>
        <taxon>Eukaryota</taxon>
        <taxon>Metamonada</taxon>
        <taxon>Carpediemonas-like organisms</taxon>
        <taxon>Kipferlia</taxon>
    </lineage>
</organism>
<evidence type="ECO:0000256" key="8">
    <source>
        <dbReference type="ARBA" id="ARBA00023014"/>
    </source>
</evidence>
<keyword evidence="3" id="KW-0004">4Fe-4S</keyword>
<feature type="compositionally biased region" description="Polar residues" evidence="9">
    <location>
        <begin position="13"/>
        <end position="25"/>
    </location>
</feature>
<evidence type="ECO:0000256" key="1">
    <source>
        <dbReference type="ARBA" id="ARBA00001966"/>
    </source>
</evidence>
<evidence type="ECO:0000313" key="11">
    <source>
        <dbReference type="EMBL" id="GIQ84508.1"/>
    </source>
</evidence>
<dbReference type="PANTHER" id="PTHR30352">
    <property type="entry name" value="PYRUVATE FORMATE-LYASE-ACTIVATING ENZYME"/>
    <property type="match status" value="1"/>
</dbReference>
<comment type="caution">
    <text evidence="11">The sequence shown here is derived from an EMBL/GenBank/DDBJ whole genome shotgun (WGS) entry which is preliminary data.</text>
</comment>
<dbReference type="OrthoDB" id="412320at2759"/>
<dbReference type="Pfam" id="PF13353">
    <property type="entry name" value="Fer4_12"/>
    <property type="match status" value="1"/>
</dbReference>
<feature type="region of interest" description="Disordered" evidence="9">
    <location>
        <begin position="1"/>
        <end position="25"/>
    </location>
</feature>
<dbReference type="Gene3D" id="3.20.20.70">
    <property type="entry name" value="Aldolase class I"/>
    <property type="match status" value="1"/>
</dbReference>
<feature type="domain" description="Radical SAM core" evidence="10">
    <location>
        <begin position="116"/>
        <end position="238"/>
    </location>
</feature>
<comment type="similarity">
    <text evidence="2">Belongs to the organic radical-activating enzymes family.</text>
</comment>
<dbReference type="SUPFAM" id="SSF102114">
    <property type="entry name" value="Radical SAM enzymes"/>
    <property type="match status" value="1"/>
</dbReference>
<dbReference type="SFLD" id="SFLDS00029">
    <property type="entry name" value="Radical_SAM"/>
    <property type="match status" value="1"/>
</dbReference>
<dbReference type="InterPro" id="IPR034457">
    <property type="entry name" value="Organic_radical-activating"/>
</dbReference>
<dbReference type="AlphaFoldDB" id="A0A9K3GIR9"/>
<dbReference type="InterPro" id="IPR058240">
    <property type="entry name" value="rSAM_sf"/>
</dbReference>
<proteinExistence type="inferred from homology"/>
<dbReference type="PROSITE" id="PS01087">
    <property type="entry name" value="RADICAL_ACTIVATING"/>
    <property type="match status" value="1"/>
</dbReference>
<reference evidence="11 12" key="1">
    <citation type="journal article" date="2018" name="PLoS ONE">
        <title>The draft genome of Kipferlia bialata reveals reductive genome evolution in fornicate parasites.</title>
        <authorList>
            <person name="Tanifuji G."/>
            <person name="Takabayashi S."/>
            <person name="Kume K."/>
            <person name="Takagi M."/>
            <person name="Nakayama T."/>
            <person name="Kamikawa R."/>
            <person name="Inagaki Y."/>
            <person name="Hashimoto T."/>
        </authorList>
    </citation>
    <scope>NUCLEOTIDE SEQUENCE [LARGE SCALE GENOMIC DNA]</scope>
    <source>
        <strain evidence="11">NY0173</strain>
    </source>
</reference>
<evidence type="ECO:0000259" key="10">
    <source>
        <dbReference type="PROSITE" id="PS51918"/>
    </source>
</evidence>
<dbReference type="CDD" id="cd01335">
    <property type="entry name" value="Radical_SAM"/>
    <property type="match status" value="1"/>
</dbReference>
<evidence type="ECO:0000313" key="12">
    <source>
        <dbReference type="Proteomes" id="UP000265618"/>
    </source>
</evidence>
<dbReference type="SFLD" id="SFLDG01066">
    <property type="entry name" value="organic_radical-activating_enz"/>
    <property type="match status" value="1"/>
</dbReference>
<keyword evidence="5" id="KW-0479">Metal-binding</keyword>
<dbReference type="Proteomes" id="UP000265618">
    <property type="component" value="Unassembled WGS sequence"/>
</dbReference>
<keyword evidence="4" id="KW-0949">S-adenosyl-L-methionine</keyword>